<dbReference type="FunFam" id="3.40.50.1100:FF:000003">
    <property type="entry name" value="Cystathionine beta-synthase"/>
    <property type="match status" value="1"/>
</dbReference>
<protein>
    <submittedName>
        <fullName evidence="5">Cystathionine beta-synthase</fullName>
    </submittedName>
</protein>
<evidence type="ECO:0000256" key="2">
    <source>
        <dbReference type="ARBA" id="ARBA00007103"/>
    </source>
</evidence>
<comment type="caution">
    <text evidence="5">The sequence shown here is derived from an EMBL/GenBank/DDBJ whole genome shotgun (WGS) entry which is preliminary data.</text>
</comment>
<dbReference type="SUPFAM" id="SSF53686">
    <property type="entry name" value="Tryptophan synthase beta subunit-like PLP-dependent enzymes"/>
    <property type="match status" value="1"/>
</dbReference>
<keyword evidence="3" id="KW-0663">Pyridoxal phosphate</keyword>
<dbReference type="EMBL" id="NIPO01000001">
    <property type="protein sequence ID" value="PJR05152.1"/>
    <property type="molecule type" value="Genomic_DNA"/>
</dbReference>
<dbReference type="Gene3D" id="3.40.50.1100">
    <property type="match status" value="2"/>
</dbReference>
<feature type="domain" description="Tryptophan synthase beta chain-like PALP" evidence="4">
    <location>
        <begin position="8"/>
        <end position="302"/>
    </location>
</feature>
<sequence>MNYAKNILETIGNTPLVQINHITKELPCQVLAKVEYFNPGHSCKDRMALKMVEDAEKDGRLQPGGTIIEGTSGNTGMGLALAAIVKGYKLICVISDKQSKEKMDILRAVGAEVVVCPTNVEPEDPRSYYSVSKRLAEETPNSWYVNQYDNPSNTQANYEQTGPEIWEQTKGRITHFVVGVGTGGTISGIGKYLKEQNPNVKIWGVDTYGSVFKKYHETGVFDENEIYPYVTEGIGEDILPENVDFSIIDGFTKVTDKDAAVYTRRLAKEEGLFVGMSAGSAIKGVLQFKEHFKPDDVVVVLFHDSGSRYVAKIFNDDWMKEMGYLD</sequence>
<dbReference type="InterPro" id="IPR036052">
    <property type="entry name" value="TrpB-like_PALP_sf"/>
</dbReference>
<keyword evidence="6" id="KW-1185">Reference proteome</keyword>
<evidence type="ECO:0000256" key="3">
    <source>
        <dbReference type="ARBA" id="ARBA00022898"/>
    </source>
</evidence>
<dbReference type="Pfam" id="PF00291">
    <property type="entry name" value="PALP"/>
    <property type="match status" value="1"/>
</dbReference>
<evidence type="ECO:0000313" key="6">
    <source>
        <dbReference type="Proteomes" id="UP000231960"/>
    </source>
</evidence>
<dbReference type="GO" id="GO:0044272">
    <property type="term" value="P:sulfur compound biosynthetic process"/>
    <property type="evidence" value="ECO:0007669"/>
    <property type="project" value="UniProtKB-ARBA"/>
</dbReference>
<dbReference type="OrthoDB" id="9808024at2"/>
<dbReference type="FunFam" id="3.40.50.1100:FF:000118">
    <property type="entry name" value="Related to CYS4-cystathionine beta-synthase"/>
    <property type="match status" value="1"/>
</dbReference>
<dbReference type="InterPro" id="IPR001926">
    <property type="entry name" value="TrpB-like_PALP"/>
</dbReference>
<dbReference type="Proteomes" id="UP000231960">
    <property type="component" value="Unassembled WGS sequence"/>
</dbReference>
<dbReference type="GO" id="GO:0006534">
    <property type="term" value="P:cysteine metabolic process"/>
    <property type="evidence" value="ECO:0007669"/>
    <property type="project" value="UniProtKB-ARBA"/>
</dbReference>
<evidence type="ECO:0000259" key="4">
    <source>
        <dbReference type="Pfam" id="PF00291"/>
    </source>
</evidence>
<proteinExistence type="inferred from homology"/>
<comment type="cofactor">
    <cofactor evidence="1">
        <name>pyridoxal 5'-phosphate</name>
        <dbReference type="ChEBI" id="CHEBI:597326"/>
    </cofactor>
</comment>
<dbReference type="AlphaFoldDB" id="A0A2M9R8G3"/>
<accession>A0A2M9R8G3</accession>
<evidence type="ECO:0000256" key="1">
    <source>
        <dbReference type="ARBA" id="ARBA00001933"/>
    </source>
</evidence>
<reference evidence="5 6" key="1">
    <citation type="submission" date="2017-06" db="EMBL/GenBank/DDBJ databases">
        <title>Description of Avrilella dinanensis gen. nov. sp. nov.</title>
        <authorList>
            <person name="Leyer C."/>
            <person name="Sassi M."/>
            <person name="Minet J."/>
            <person name="Kayal S."/>
            <person name="Cattoir V."/>
        </authorList>
    </citation>
    <scope>NUCLEOTIDE SEQUENCE [LARGE SCALE GENOMIC DNA]</scope>
    <source>
        <strain evidence="5 6">UR159</strain>
    </source>
</reference>
<organism evidence="5 6">
    <name type="scientific">Avrilella dinanensis</name>
    <dbReference type="NCBI Taxonomy" id="2008672"/>
    <lineage>
        <taxon>Bacteria</taxon>
        <taxon>Pseudomonadati</taxon>
        <taxon>Bacteroidota</taxon>
        <taxon>Flavobacteriia</taxon>
        <taxon>Flavobacteriales</taxon>
        <taxon>Flavobacteriaceae</taxon>
        <taxon>Avrilella</taxon>
    </lineage>
</organism>
<gene>
    <name evidence="5" type="ORF">CDL10_09425</name>
</gene>
<dbReference type="GO" id="GO:0009069">
    <property type="term" value="P:serine family amino acid metabolic process"/>
    <property type="evidence" value="ECO:0007669"/>
    <property type="project" value="UniProtKB-ARBA"/>
</dbReference>
<evidence type="ECO:0000313" key="5">
    <source>
        <dbReference type="EMBL" id="PJR05152.1"/>
    </source>
</evidence>
<comment type="similarity">
    <text evidence="2">Belongs to the cysteine synthase/cystathionine beta-synthase family.</text>
</comment>
<name>A0A2M9R8G3_9FLAO</name>
<dbReference type="InterPro" id="IPR050214">
    <property type="entry name" value="Cys_Synth/Cystath_Beta-Synth"/>
</dbReference>
<dbReference type="PANTHER" id="PTHR10314">
    <property type="entry name" value="CYSTATHIONINE BETA-SYNTHASE"/>
    <property type="match status" value="1"/>
</dbReference>
<dbReference type="CDD" id="cd01561">
    <property type="entry name" value="CBS_like"/>
    <property type="match status" value="1"/>
</dbReference>